<dbReference type="EMBL" id="JBANMG010000001">
    <property type="protein sequence ID" value="KAK6957316.1"/>
    <property type="molecule type" value="Genomic_DNA"/>
</dbReference>
<evidence type="ECO:0000313" key="2">
    <source>
        <dbReference type="EMBL" id="KAK6957316.1"/>
    </source>
</evidence>
<name>A0AAX6MXS0_9PEZI</name>
<dbReference type="Pfam" id="PF06985">
    <property type="entry name" value="HET"/>
    <property type="match status" value="1"/>
</dbReference>
<evidence type="ECO:0000259" key="1">
    <source>
        <dbReference type="Pfam" id="PF06985"/>
    </source>
</evidence>
<comment type="caution">
    <text evidence="2">The sequence shown here is derived from an EMBL/GenBank/DDBJ whole genome shotgun (WGS) entry which is preliminary data.</text>
</comment>
<feature type="domain" description="Heterokaryon incompatibility" evidence="1">
    <location>
        <begin position="49"/>
        <end position="235"/>
    </location>
</feature>
<dbReference type="InterPro" id="IPR052895">
    <property type="entry name" value="HetReg/Transcr_Mod"/>
</dbReference>
<accession>A0AAX6MXS0</accession>
<keyword evidence="3" id="KW-1185">Reference proteome</keyword>
<organism evidence="2 3">
    <name type="scientific">Daldinia eschscholtzii</name>
    <dbReference type="NCBI Taxonomy" id="292717"/>
    <lineage>
        <taxon>Eukaryota</taxon>
        <taxon>Fungi</taxon>
        <taxon>Dikarya</taxon>
        <taxon>Ascomycota</taxon>
        <taxon>Pezizomycotina</taxon>
        <taxon>Sordariomycetes</taxon>
        <taxon>Xylariomycetidae</taxon>
        <taxon>Xylariales</taxon>
        <taxon>Hypoxylaceae</taxon>
        <taxon>Daldinia</taxon>
    </lineage>
</organism>
<proteinExistence type="predicted"/>
<evidence type="ECO:0000313" key="3">
    <source>
        <dbReference type="Proteomes" id="UP001369815"/>
    </source>
</evidence>
<dbReference type="InterPro" id="IPR010730">
    <property type="entry name" value="HET"/>
</dbReference>
<dbReference type="Proteomes" id="UP001369815">
    <property type="component" value="Unassembled WGS sequence"/>
</dbReference>
<dbReference type="AlphaFoldDB" id="A0AAX6MXS0"/>
<sequence length="611" mass="69173">MTSTTTFQYQPLPARSIRVIKLLPARRSEDPLRCTIEAISLDNPKAQLYEALSYVWGEPARQWPLDCGGARLLVTKNCHEAMVNLRHGFMSRVLWIDAICINQGNDYEAIQERNGQVAMMGEIYLRAKRVLVWLGPGDASTALLFRYLPIFNSLDRIQDEYPALESVLYALIAQHFDIRYGRPTVYILCPEMCDPTALTKNVTGFLVKRKCSQLRESMANILENPWFERVWTIQEVAFGRKCVIICGKSSVDWEAFCGAYMAEPRLRGPRGSSGDLILPRWKLYLSLRGSSLQAIQQSRFEGDGQVRFELELLSGIRNMKATIAHDKVYSLYSVFQAMGIHLPNPDYGKDVMRVFEEATLAYIRSRKNLNIIAITLPPDISSGSPSWVPDWLTPGRNGSALIWKIADFDTQFHPTTPILTDSTRGSKLGVMGKVIGKINRRFKCPLIFNERLSQGQAYQEVVSGCLDWRHSISSLTRYSSEKDPMLIRQTLLRPYHANVPSSKLGALYQWCLRGDDTSPPEDGYLLDAIMENRKLQENWIIFTLDTGYCGMAHHSCQLGDDIALLRSLNPLVLRSQSRSNEFRIVAPAYCEGAMNSATTSNNDELEEMILV</sequence>
<dbReference type="PANTHER" id="PTHR24148:SF64">
    <property type="entry name" value="HETEROKARYON INCOMPATIBILITY DOMAIN-CONTAINING PROTEIN"/>
    <property type="match status" value="1"/>
</dbReference>
<dbReference type="PANTHER" id="PTHR24148">
    <property type="entry name" value="ANKYRIN REPEAT DOMAIN-CONTAINING PROTEIN 39 HOMOLOG-RELATED"/>
    <property type="match status" value="1"/>
</dbReference>
<reference evidence="2 3" key="1">
    <citation type="journal article" date="2024" name="Front Chem Biol">
        <title>Unveiling the potential of Daldinia eschscholtzii MFLUCC 19-0629 through bioactivity and bioinformatics studies for enhanced sustainable agriculture production.</title>
        <authorList>
            <person name="Brooks S."/>
            <person name="Weaver J.A."/>
            <person name="Klomchit A."/>
            <person name="Alharthi S.A."/>
            <person name="Onlamun T."/>
            <person name="Nurani R."/>
            <person name="Vong T.K."/>
            <person name="Alberti F."/>
            <person name="Greco C."/>
        </authorList>
    </citation>
    <scope>NUCLEOTIDE SEQUENCE [LARGE SCALE GENOMIC DNA]</scope>
    <source>
        <strain evidence="2">MFLUCC 19-0629</strain>
    </source>
</reference>
<protein>
    <recommendedName>
        <fullName evidence="1">Heterokaryon incompatibility domain-containing protein</fullName>
    </recommendedName>
</protein>
<gene>
    <name evidence="2" type="ORF">Daesc_000099</name>
</gene>